<comment type="subcellular location">
    <subcellularLocation>
        <location evidence="1">Cell membrane</location>
        <topology evidence="1">Multi-pass membrane protein</topology>
    </subcellularLocation>
</comment>
<keyword evidence="12" id="KW-1185">Reference proteome</keyword>
<evidence type="ECO:0000256" key="6">
    <source>
        <dbReference type="ARBA" id="ARBA00023065"/>
    </source>
</evidence>
<dbReference type="EMBL" id="JADEWZ010000056">
    <property type="protein sequence ID" value="MBE9118699.1"/>
    <property type="molecule type" value="Genomic_DNA"/>
</dbReference>
<evidence type="ECO:0000256" key="2">
    <source>
        <dbReference type="ARBA" id="ARBA00022448"/>
    </source>
</evidence>
<dbReference type="AlphaFoldDB" id="A0A8J7J6H2"/>
<feature type="compositionally biased region" description="Low complexity" evidence="9">
    <location>
        <begin position="332"/>
        <end position="350"/>
    </location>
</feature>
<organism evidence="11 12">
    <name type="scientific">Lusitaniella coriacea LEGE 07157</name>
    <dbReference type="NCBI Taxonomy" id="945747"/>
    <lineage>
        <taxon>Bacteria</taxon>
        <taxon>Bacillati</taxon>
        <taxon>Cyanobacteriota</taxon>
        <taxon>Cyanophyceae</taxon>
        <taxon>Spirulinales</taxon>
        <taxon>Lusitaniellaceae</taxon>
        <taxon>Lusitaniella</taxon>
    </lineage>
</organism>
<comment type="caution">
    <text evidence="11">The sequence shown here is derived from an EMBL/GenBank/DDBJ whole genome shotgun (WGS) entry which is preliminary data.</text>
</comment>
<keyword evidence="3" id="KW-1003">Cell membrane</keyword>
<protein>
    <submittedName>
        <fullName evidence="11">Uncharacterized protein</fullName>
    </submittedName>
</protein>
<sequence>MASLQASTLWHQEKRHWFSIAFRWHSSVIPAILPRVILCVLFGTLIAGLYALGLPVSLPIESGVIPSLVLSLLLVFRTNTAYERFWEGRKQWGMLVNTVRNLSRQIWVVIEENNPEDRATKIGILRLLVAFAVATKLHLRAEPANDELKELMPKEWHEKLRMMNNPPLEVAFWIGDYLQQEYNRDRANIYQLSEMFKLLDKMVDVLGACERILKTPIPLAYSIHLKQLLFIYCLSLPFQLVGEFNWATGFLVGLIGFTLFGIEEIGIEIENPFGYDPNDLPLDAICRTMQMNIEDLISLAPCVRQWKAKSTHQKARKSPQNLDRNGTEKLQENLSNSSENETEKMTFMTEKTPDRSPHPSRNGTN</sequence>
<dbReference type="RefSeq" id="WP_194031789.1">
    <property type="nucleotide sequence ID" value="NZ_JADEWZ010000056.1"/>
</dbReference>
<dbReference type="InterPro" id="IPR044669">
    <property type="entry name" value="YneE/VCCN1/2-like"/>
</dbReference>
<accession>A0A8J7J6H2</accession>
<evidence type="ECO:0000256" key="9">
    <source>
        <dbReference type="SAM" id="MobiDB-lite"/>
    </source>
</evidence>
<keyword evidence="6" id="KW-0406">Ion transport</keyword>
<evidence type="ECO:0000256" key="8">
    <source>
        <dbReference type="ARBA" id="ARBA00034708"/>
    </source>
</evidence>
<feature type="transmembrane region" description="Helical" evidence="10">
    <location>
        <begin position="32"/>
        <end position="52"/>
    </location>
</feature>
<evidence type="ECO:0000256" key="10">
    <source>
        <dbReference type="SAM" id="Phobius"/>
    </source>
</evidence>
<dbReference type="GO" id="GO:0005886">
    <property type="term" value="C:plasma membrane"/>
    <property type="evidence" value="ECO:0007669"/>
    <property type="project" value="UniProtKB-SubCell"/>
</dbReference>
<evidence type="ECO:0000256" key="3">
    <source>
        <dbReference type="ARBA" id="ARBA00022475"/>
    </source>
</evidence>
<feature type="region of interest" description="Disordered" evidence="9">
    <location>
        <begin position="310"/>
        <end position="365"/>
    </location>
</feature>
<reference evidence="11" key="1">
    <citation type="submission" date="2020-10" db="EMBL/GenBank/DDBJ databases">
        <authorList>
            <person name="Castelo-Branco R."/>
            <person name="Eusebio N."/>
            <person name="Adriana R."/>
            <person name="Vieira A."/>
            <person name="Brugerolle De Fraissinette N."/>
            <person name="Rezende De Castro R."/>
            <person name="Schneider M.P."/>
            <person name="Vasconcelos V."/>
            <person name="Leao P.N."/>
        </authorList>
    </citation>
    <scope>NUCLEOTIDE SEQUENCE</scope>
    <source>
        <strain evidence="11">LEGE 07157</strain>
    </source>
</reference>
<evidence type="ECO:0000256" key="5">
    <source>
        <dbReference type="ARBA" id="ARBA00022989"/>
    </source>
</evidence>
<dbReference type="Proteomes" id="UP000654482">
    <property type="component" value="Unassembled WGS sequence"/>
</dbReference>
<comment type="similarity">
    <text evidence="8">Belongs to the anion channel-forming bestrophin (TC 1.A.46) family.</text>
</comment>
<keyword evidence="4 10" id="KW-0812">Transmembrane</keyword>
<dbReference type="PANTHER" id="PTHR33281">
    <property type="entry name" value="UPF0187 PROTEIN YNEE"/>
    <property type="match status" value="1"/>
</dbReference>
<feature type="transmembrane region" description="Helical" evidence="10">
    <location>
        <begin position="58"/>
        <end position="76"/>
    </location>
</feature>
<keyword evidence="7 10" id="KW-0472">Membrane</keyword>
<evidence type="ECO:0000256" key="4">
    <source>
        <dbReference type="ARBA" id="ARBA00022692"/>
    </source>
</evidence>
<keyword evidence="2" id="KW-0813">Transport</keyword>
<evidence type="ECO:0000256" key="1">
    <source>
        <dbReference type="ARBA" id="ARBA00004651"/>
    </source>
</evidence>
<dbReference type="GO" id="GO:0005254">
    <property type="term" value="F:chloride channel activity"/>
    <property type="evidence" value="ECO:0007669"/>
    <property type="project" value="InterPro"/>
</dbReference>
<proteinExistence type="inferred from homology"/>
<evidence type="ECO:0000313" key="12">
    <source>
        <dbReference type="Proteomes" id="UP000654482"/>
    </source>
</evidence>
<keyword evidence="5 10" id="KW-1133">Transmembrane helix</keyword>
<dbReference type="Pfam" id="PF25539">
    <property type="entry name" value="Bestrophin_2"/>
    <property type="match status" value="1"/>
</dbReference>
<dbReference type="PANTHER" id="PTHR33281:SF19">
    <property type="entry name" value="VOLTAGE-DEPENDENT ANION CHANNEL-FORMING PROTEIN YNEE"/>
    <property type="match status" value="1"/>
</dbReference>
<evidence type="ECO:0000256" key="7">
    <source>
        <dbReference type="ARBA" id="ARBA00023136"/>
    </source>
</evidence>
<name>A0A8J7J6H2_9CYAN</name>
<evidence type="ECO:0000313" key="11">
    <source>
        <dbReference type="EMBL" id="MBE9118699.1"/>
    </source>
</evidence>
<gene>
    <name evidence="11" type="ORF">IQ249_22680</name>
</gene>